<reference evidence="3 4" key="1">
    <citation type="submission" date="2020-01" db="EMBL/GenBank/DDBJ databases">
        <title>Draft genome assembly of Ensifer adhaerens T173.</title>
        <authorList>
            <person name="Craig J.E."/>
            <person name="Stinchcombe J.R."/>
        </authorList>
    </citation>
    <scope>NUCLEOTIDE SEQUENCE [LARGE SCALE GENOMIC DNA]</scope>
    <source>
        <strain evidence="3 4">T173</strain>
    </source>
</reference>
<dbReference type="InterPro" id="IPR019734">
    <property type="entry name" value="TPR_rpt"/>
</dbReference>
<dbReference type="Gene3D" id="3.40.630.30">
    <property type="match status" value="1"/>
</dbReference>
<dbReference type="InterPro" id="IPR038740">
    <property type="entry name" value="BioF2-like_GNAT_dom"/>
</dbReference>
<gene>
    <name evidence="3" type="ORF">GFB56_35670</name>
</gene>
<feature type="region of interest" description="Disordered" evidence="1">
    <location>
        <begin position="517"/>
        <end position="589"/>
    </location>
</feature>
<feature type="compositionally biased region" description="Polar residues" evidence="1">
    <location>
        <begin position="564"/>
        <end position="580"/>
    </location>
</feature>
<dbReference type="Pfam" id="PF13480">
    <property type="entry name" value="Acetyltransf_6"/>
    <property type="match status" value="1"/>
</dbReference>
<evidence type="ECO:0000256" key="1">
    <source>
        <dbReference type="SAM" id="MobiDB-lite"/>
    </source>
</evidence>
<evidence type="ECO:0000313" key="4">
    <source>
        <dbReference type="Proteomes" id="UP000744980"/>
    </source>
</evidence>
<accession>A0AAW4FY25</accession>
<dbReference type="InterPro" id="IPR016181">
    <property type="entry name" value="Acyl_CoA_acyltransferase"/>
</dbReference>
<name>A0AAW4FY25_9HYPH</name>
<dbReference type="Gene3D" id="1.25.40.10">
    <property type="entry name" value="Tetratricopeptide repeat domain"/>
    <property type="match status" value="1"/>
</dbReference>
<sequence>MKIDIIDTLEYFEKVREDWDLIYLEDPEAHLFLSWEWLQKYLSHRHRWFILALKQEDDGRYCAFLPLKVSTYQDDTTKLFCDEIRMAGNYGADYTGFLCRPGLEDAAADTFSAHIGKENWTTLTFDYFSTASSRLDRLLGAFPEDQFVQTSNERSNPDNIDNTICPYVNLPESWEDYLATHMSAQTRQKLRRFMRMVEASPDYRITHATKDTIERDLDTLFRLWRIKWAERKGSKVDRLITFTREMLLDAFNQGALDVPVLWYQDQPLGVLANLLDRQKKTVLFYITGRDETWTTPSPGLLLHGFAIRNAIAWGYRVYDFLRGNEAYKYSFGVEERRIRSMRVKTRSGRNLRNCLNPRSIEHVYERAVELHSQGRLDKAEPGYRQVIHTVPTHTRARYGLAQLFDDKGEHDEAEYLYRSLLATMPGAGKIQHRLGDSQMAQGHYAEAAETFEALLARHPLVSLVRYKLGVALCATGRGEEALSIFSSFEDILSDDPDHVRCKLKAQEAVIRLKAALQTPQQDEVPEPEQTPVSIPPPQRVLVSPKRALDASVRLPTAPPLLQPSLPSGISAHLQSRSNRPGETGSRIKH</sequence>
<dbReference type="EMBL" id="WXFA01000065">
    <property type="protein sequence ID" value="MBM3096017.1"/>
    <property type="molecule type" value="Genomic_DNA"/>
</dbReference>
<dbReference type="InterPro" id="IPR011990">
    <property type="entry name" value="TPR-like_helical_dom_sf"/>
</dbReference>
<dbReference type="PANTHER" id="PTHR44809:SF1">
    <property type="entry name" value="PROTEIN O-MANNOSYL-TRANSFERASE TMTC1"/>
    <property type="match status" value="1"/>
</dbReference>
<dbReference type="InterPro" id="IPR052943">
    <property type="entry name" value="TMTC_O-mannosyl-trnsfr"/>
</dbReference>
<dbReference type="RefSeq" id="WP_025424968.1">
    <property type="nucleotide sequence ID" value="NZ_CP083370.1"/>
</dbReference>
<evidence type="ECO:0000313" key="3">
    <source>
        <dbReference type="EMBL" id="MBM3096017.1"/>
    </source>
</evidence>
<dbReference type="SMART" id="SM00028">
    <property type="entry name" value="TPR"/>
    <property type="match status" value="4"/>
</dbReference>
<comment type="caution">
    <text evidence="3">The sequence shown here is derived from an EMBL/GenBank/DDBJ whole genome shotgun (WGS) entry which is preliminary data.</text>
</comment>
<organism evidence="3 4">
    <name type="scientific">Ensifer canadensis</name>
    <dbReference type="NCBI Taxonomy" id="555315"/>
    <lineage>
        <taxon>Bacteria</taxon>
        <taxon>Pseudomonadati</taxon>
        <taxon>Pseudomonadota</taxon>
        <taxon>Alphaproteobacteria</taxon>
        <taxon>Hyphomicrobiales</taxon>
        <taxon>Rhizobiaceae</taxon>
        <taxon>Sinorhizobium/Ensifer group</taxon>
        <taxon>Ensifer</taxon>
    </lineage>
</organism>
<proteinExistence type="predicted"/>
<evidence type="ECO:0000259" key="2">
    <source>
        <dbReference type="Pfam" id="PF13480"/>
    </source>
</evidence>
<protein>
    <submittedName>
        <fullName evidence="3">GNAT family N-acetyltransferase</fullName>
    </submittedName>
</protein>
<dbReference type="AlphaFoldDB" id="A0AAW4FY25"/>
<feature type="domain" description="BioF2-like acetyltransferase" evidence="2">
    <location>
        <begin position="185"/>
        <end position="328"/>
    </location>
</feature>
<dbReference type="Proteomes" id="UP000744980">
    <property type="component" value="Unassembled WGS sequence"/>
</dbReference>
<dbReference type="Pfam" id="PF13432">
    <property type="entry name" value="TPR_16"/>
    <property type="match status" value="2"/>
</dbReference>
<dbReference type="SUPFAM" id="SSF48452">
    <property type="entry name" value="TPR-like"/>
    <property type="match status" value="1"/>
</dbReference>
<dbReference type="SUPFAM" id="SSF55729">
    <property type="entry name" value="Acyl-CoA N-acyltransferases (Nat)"/>
    <property type="match status" value="1"/>
</dbReference>
<keyword evidence="4" id="KW-1185">Reference proteome</keyword>
<dbReference type="PANTHER" id="PTHR44809">
    <property type="match status" value="1"/>
</dbReference>